<dbReference type="PANTHER" id="PTHR30435:SF18">
    <property type="entry name" value="FLAGELLAR BASAL-BODY ROD PROTEIN FLGF"/>
    <property type="match status" value="1"/>
</dbReference>
<dbReference type="NCBIfam" id="TIGR03506">
    <property type="entry name" value="FlgEFG_subfam"/>
    <property type="match status" value="1"/>
</dbReference>
<evidence type="ECO:0000259" key="8">
    <source>
        <dbReference type="Pfam" id="PF06429"/>
    </source>
</evidence>
<dbReference type="PATRIC" id="fig|447.4.peg.1231"/>
<evidence type="ECO:0000256" key="3">
    <source>
        <dbReference type="ARBA" id="ARBA00023143"/>
    </source>
</evidence>
<keyword evidence="10" id="KW-0282">Flagellum</keyword>
<comment type="caution">
    <text evidence="10">The sequence shown here is derived from an EMBL/GenBank/DDBJ whole genome shotgun (WGS) entry which is preliminary data.</text>
</comment>
<evidence type="ECO:0000256" key="2">
    <source>
        <dbReference type="ARBA" id="ARBA00009677"/>
    </source>
</evidence>
<dbReference type="PROSITE" id="PS00588">
    <property type="entry name" value="FLAGELLA_BB_ROD"/>
    <property type="match status" value="1"/>
</dbReference>
<dbReference type="OrthoDB" id="9804559at2"/>
<evidence type="ECO:0000256" key="1">
    <source>
        <dbReference type="ARBA" id="ARBA00004117"/>
    </source>
</evidence>
<comment type="subcellular location">
    <subcellularLocation>
        <location evidence="1 6">Bacterial flagellum basal body</location>
    </subcellularLocation>
</comment>
<dbReference type="Pfam" id="PF22692">
    <property type="entry name" value="LlgE_F_G_D1"/>
    <property type="match status" value="1"/>
</dbReference>
<dbReference type="InterPro" id="IPR053967">
    <property type="entry name" value="LlgE_F_G-like_D1"/>
</dbReference>
<evidence type="ECO:0000256" key="5">
    <source>
        <dbReference type="ARBA" id="ARBA00040228"/>
    </source>
</evidence>
<keyword evidence="3 6" id="KW-0975">Bacterial flagellum</keyword>
<accession>A0A0W0RUE1</accession>
<dbReference type="RefSeq" id="WP_058458824.1">
    <property type="nucleotide sequence ID" value="NZ_CAAAIY010000012.1"/>
</dbReference>
<dbReference type="AlphaFoldDB" id="A0A0W0RUE1"/>
<dbReference type="EMBL" id="LNXU01000013">
    <property type="protein sequence ID" value="KTC74750.1"/>
    <property type="molecule type" value="Genomic_DNA"/>
</dbReference>
<dbReference type="InterPro" id="IPR037925">
    <property type="entry name" value="FlgE/F/G-like"/>
</dbReference>
<keyword evidence="10" id="KW-0966">Cell projection</keyword>
<dbReference type="PANTHER" id="PTHR30435">
    <property type="entry name" value="FLAGELLAR PROTEIN"/>
    <property type="match status" value="1"/>
</dbReference>
<evidence type="ECO:0000256" key="6">
    <source>
        <dbReference type="RuleBase" id="RU362116"/>
    </source>
</evidence>
<protein>
    <recommendedName>
        <fullName evidence="5 6">Flagellar basal-body rod protein FlgF</fullName>
    </recommendedName>
</protein>
<keyword evidence="11" id="KW-1185">Reference proteome</keyword>
<keyword evidence="10" id="KW-0969">Cilium</keyword>
<name>A0A0W0RUE1_LEGBO</name>
<comment type="subunit">
    <text evidence="4 6">The basal body constitutes a major portion of the flagellar organelle and consists of five rings (E,L,P,S, and M) mounted on a central rod. The rod consists of about 26 subunits of FlgG in the distal portion, and FlgB, FlgC and FlgF are thought to build up the proximal portion of the rod with about 6 subunits each.</text>
</comment>
<dbReference type="InterPro" id="IPR001444">
    <property type="entry name" value="Flag_bb_rod_N"/>
</dbReference>
<evidence type="ECO:0000313" key="10">
    <source>
        <dbReference type="EMBL" id="KTC74750.1"/>
    </source>
</evidence>
<evidence type="ECO:0000313" key="11">
    <source>
        <dbReference type="Proteomes" id="UP000054695"/>
    </source>
</evidence>
<dbReference type="InterPro" id="IPR019776">
    <property type="entry name" value="Flagellar_basal_body_rod_CS"/>
</dbReference>
<dbReference type="SUPFAM" id="SSF117143">
    <property type="entry name" value="Flagellar hook protein flgE"/>
    <property type="match status" value="1"/>
</dbReference>
<evidence type="ECO:0000256" key="4">
    <source>
        <dbReference type="ARBA" id="ARBA00038560"/>
    </source>
</evidence>
<sequence length="247" mass="25804">MDPILYNAASGGQIGFKRQEIIANNLANVSTPGFKADMYQAQTMYANTDGSGKGPSFSIQNPSAVDLSPGEIMTTGRNLDLAIEGNGWFAVSNSQGKEAYTKAGNLRLDINGLLTTGSGHPVLGNGGPISIPPAQSVNIGADGTITVVPLGGDPKSAAILDRIKLVTLDKNNIVKNSEGLFQLKNGGTPAAADGSVKVRSGAIEGSNVNAIDQMVEMITSGREYDAHMKLISTIEDNFQKLAQVLQE</sequence>
<dbReference type="NCBIfam" id="TIGR02490">
    <property type="entry name" value="flgF"/>
    <property type="match status" value="1"/>
</dbReference>
<feature type="domain" description="Flagellar basal-body/hook protein C-terminal" evidence="8">
    <location>
        <begin position="199"/>
        <end position="243"/>
    </location>
</feature>
<dbReference type="InterPro" id="IPR010930">
    <property type="entry name" value="Flg_bb/hook_C_dom"/>
</dbReference>
<dbReference type="InterPro" id="IPR012836">
    <property type="entry name" value="FlgF"/>
</dbReference>
<dbReference type="InterPro" id="IPR020013">
    <property type="entry name" value="Flagellar_FlgE/F/G"/>
</dbReference>
<dbReference type="NCBIfam" id="NF009280">
    <property type="entry name" value="PRK12640.1"/>
    <property type="match status" value="1"/>
</dbReference>
<dbReference type="GO" id="GO:0071978">
    <property type="term" value="P:bacterial-type flagellum-dependent swarming motility"/>
    <property type="evidence" value="ECO:0007669"/>
    <property type="project" value="TreeGrafter"/>
</dbReference>
<dbReference type="STRING" id="447.Lboz_1149"/>
<evidence type="ECO:0000259" key="7">
    <source>
        <dbReference type="Pfam" id="PF00460"/>
    </source>
</evidence>
<reference evidence="10 11" key="1">
    <citation type="submission" date="2015-11" db="EMBL/GenBank/DDBJ databases">
        <title>Genomic analysis of 38 Legionella species identifies large and diverse effector repertoires.</title>
        <authorList>
            <person name="Burstein D."/>
            <person name="Amaro F."/>
            <person name="Zusman T."/>
            <person name="Lifshitz Z."/>
            <person name="Cohen O."/>
            <person name="Gilbert J.A."/>
            <person name="Pupko T."/>
            <person name="Shuman H.A."/>
            <person name="Segal G."/>
        </authorList>
    </citation>
    <scope>NUCLEOTIDE SEQUENCE [LARGE SCALE GENOMIC DNA]</scope>
    <source>
        <strain evidence="10 11">WIGA</strain>
    </source>
</reference>
<dbReference type="Pfam" id="PF06429">
    <property type="entry name" value="Flg_bbr_C"/>
    <property type="match status" value="1"/>
</dbReference>
<feature type="domain" description="Flagellar hook protein FlgE/F/G-like D1" evidence="9">
    <location>
        <begin position="82"/>
        <end position="147"/>
    </location>
</feature>
<evidence type="ECO:0000259" key="9">
    <source>
        <dbReference type="Pfam" id="PF22692"/>
    </source>
</evidence>
<proteinExistence type="inferred from homology"/>
<dbReference type="GO" id="GO:0030694">
    <property type="term" value="C:bacterial-type flagellum basal body, rod"/>
    <property type="evidence" value="ECO:0007669"/>
    <property type="project" value="UniProtKB-UniRule"/>
</dbReference>
<gene>
    <name evidence="10" type="primary">flgF</name>
    <name evidence="10" type="ORF">Lboz_1149</name>
</gene>
<feature type="domain" description="Flagellar basal body rod protein N-terminal" evidence="7">
    <location>
        <begin position="5"/>
        <end position="35"/>
    </location>
</feature>
<dbReference type="Proteomes" id="UP000054695">
    <property type="component" value="Unassembled WGS sequence"/>
</dbReference>
<dbReference type="Pfam" id="PF00460">
    <property type="entry name" value="Flg_bb_rod"/>
    <property type="match status" value="1"/>
</dbReference>
<organism evidence="10 11">
    <name type="scientific">Legionella bozemanae</name>
    <name type="common">Fluoribacter bozemanae</name>
    <dbReference type="NCBI Taxonomy" id="447"/>
    <lineage>
        <taxon>Bacteria</taxon>
        <taxon>Pseudomonadati</taxon>
        <taxon>Pseudomonadota</taxon>
        <taxon>Gammaproteobacteria</taxon>
        <taxon>Legionellales</taxon>
        <taxon>Legionellaceae</taxon>
        <taxon>Legionella</taxon>
    </lineage>
</organism>
<comment type="similarity">
    <text evidence="2 6">Belongs to the flagella basal body rod proteins family.</text>
</comment>